<dbReference type="EMBL" id="RZNH01000041">
    <property type="protein sequence ID" value="NOU61767.1"/>
    <property type="molecule type" value="Genomic_DNA"/>
</dbReference>
<evidence type="ECO:0000313" key="5">
    <source>
        <dbReference type="EMBL" id="NOU61767.1"/>
    </source>
</evidence>
<sequence>MRRKQFNQLLHKSFILIISLYSVTSEAKSKMDTSLDSAKVTSTLQIEQGLIRGVLTDRNPDINVFKGIPYAAPPVGKLRWKAPQPAKGWQGIREMNAFGDICEQVNPWDKNSDKMSEDCLYLNIWTPAKNKDEKLPVMFWIHGGGFTRGSGNLSNGCALAERGVVLVSINYRLGPLGFFAHPLLSEETEKNISGNYGLLDMISALQWVQKNIEQFGGDPDNVTIFGESAGGAAVYILCSSDLTHGLFHKAIAQSPWVTDASISPLTKPAYDRESVQATGIRFAEKLVSDGISSMDTLRSIDVSNLVKQSKGFRLPAAIDGFVMKDNPANIFEKGQQQSRPMLVGTNTDEGTMFLYGADKQSVDQYKAGAQQVFRGYAEDIMKMYPVDSKSDIKGAVCQTINDIWFAQPTRWMARYMSKKNKNTYLYHFAHPSMRWPAGGSAHAAELVFVFRSLDPQKQTEAYKKLSTAMITYWTQFAKTGNPNSKDLPNWPRYTERSDRNIRLDIEITVESHYLKKNLDELDSIYKKIGKYVY</sequence>
<gene>
    <name evidence="5" type="ORF">ELS83_18375</name>
</gene>
<keyword evidence="2 3" id="KW-0378">Hydrolase</keyword>
<evidence type="ECO:0000256" key="1">
    <source>
        <dbReference type="ARBA" id="ARBA00005964"/>
    </source>
</evidence>
<accession>A0ABX1X049</accession>
<name>A0ABX1X049_9BACT</name>
<dbReference type="Proteomes" id="UP000732105">
    <property type="component" value="Unassembled WGS sequence"/>
</dbReference>
<dbReference type="InterPro" id="IPR019819">
    <property type="entry name" value="Carboxylesterase_B_CS"/>
</dbReference>
<dbReference type="InterPro" id="IPR050309">
    <property type="entry name" value="Type-B_Carboxylest/Lipase"/>
</dbReference>
<dbReference type="PROSITE" id="PS00122">
    <property type="entry name" value="CARBOXYLESTERASE_B_1"/>
    <property type="match status" value="1"/>
</dbReference>
<dbReference type="PANTHER" id="PTHR11559">
    <property type="entry name" value="CARBOXYLESTERASE"/>
    <property type="match status" value="1"/>
</dbReference>
<dbReference type="PROSITE" id="PS00941">
    <property type="entry name" value="CARBOXYLESTERASE_B_2"/>
    <property type="match status" value="1"/>
</dbReference>
<evidence type="ECO:0000256" key="2">
    <source>
        <dbReference type="ARBA" id="ARBA00022801"/>
    </source>
</evidence>
<evidence type="ECO:0000259" key="4">
    <source>
        <dbReference type="Pfam" id="PF00135"/>
    </source>
</evidence>
<proteinExistence type="inferred from homology"/>
<dbReference type="InterPro" id="IPR019826">
    <property type="entry name" value="Carboxylesterase_B_AS"/>
</dbReference>
<feature type="domain" description="Carboxylesterase type B" evidence="4">
    <location>
        <begin position="42"/>
        <end position="517"/>
    </location>
</feature>
<dbReference type="RefSeq" id="WP_171597023.1">
    <property type="nucleotide sequence ID" value="NZ_RZNH01000041.1"/>
</dbReference>
<organism evidence="5 6">
    <name type="scientific">Marinifilum caeruleilacunae</name>
    <dbReference type="NCBI Taxonomy" id="2499076"/>
    <lineage>
        <taxon>Bacteria</taxon>
        <taxon>Pseudomonadati</taxon>
        <taxon>Bacteroidota</taxon>
        <taxon>Bacteroidia</taxon>
        <taxon>Marinilabiliales</taxon>
        <taxon>Marinifilaceae</taxon>
    </lineage>
</organism>
<dbReference type="EC" id="3.1.1.-" evidence="3"/>
<dbReference type="Gene3D" id="3.40.50.1820">
    <property type="entry name" value="alpha/beta hydrolase"/>
    <property type="match status" value="1"/>
</dbReference>
<keyword evidence="6" id="KW-1185">Reference proteome</keyword>
<evidence type="ECO:0000256" key="3">
    <source>
        <dbReference type="RuleBase" id="RU361235"/>
    </source>
</evidence>
<comment type="caution">
    <text evidence="5">The sequence shown here is derived from an EMBL/GenBank/DDBJ whole genome shotgun (WGS) entry which is preliminary data.</text>
</comment>
<dbReference type="Pfam" id="PF00135">
    <property type="entry name" value="COesterase"/>
    <property type="match status" value="1"/>
</dbReference>
<evidence type="ECO:0000313" key="6">
    <source>
        <dbReference type="Proteomes" id="UP000732105"/>
    </source>
</evidence>
<dbReference type="InterPro" id="IPR029058">
    <property type="entry name" value="AB_hydrolase_fold"/>
</dbReference>
<protein>
    <recommendedName>
        <fullName evidence="3">Carboxylic ester hydrolase</fullName>
        <ecNumber evidence="3">3.1.1.-</ecNumber>
    </recommendedName>
</protein>
<dbReference type="SUPFAM" id="SSF53474">
    <property type="entry name" value="alpha/beta-Hydrolases"/>
    <property type="match status" value="1"/>
</dbReference>
<comment type="similarity">
    <text evidence="1 3">Belongs to the type-B carboxylesterase/lipase family.</text>
</comment>
<reference evidence="5 6" key="1">
    <citation type="submission" date="2018-12" db="EMBL/GenBank/DDBJ databases">
        <title>Marinifilum JC070 sp. nov., a marine bacterium isolated from Yongle Blue Hole in the South China Sea.</title>
        <authorList>
            <person name="Fu T."/>
        </authorList>
    </citation>
    <scope>NUCLEOTIDE SEQUENCE [LARGE SCALE GENOMIC DNA]</scope>
    <source>
        <strain evidence="5 6">JC070</strain>
    </source>
</reference>
<dbReference type="InterPro" id="IPR002018">
    <property type="entry name" value="CarbesteraseB"/>
</dbReference>